<sequence length="918" mass="105456">MIQLFFEEYFLVHGKLIHLDVDEDRMTRKVVVHETLDGGLEAPRNSLEIPLETSYSLSAGRESIQYAYHKKMESENCYPTEAPMKKLIGEEISKTKNTRQNAPNIVARLMGVDMLPFDSNPASKVVDIKNETPESNFLNKQRSGKDSVGHVPFTSTSSLEIDSGCFDDSINRDPDQLSRMRSKRPKPREHPQEEELRRFKKDFEAWQAARFKECSKIVEFGSSPSQLIAQENFNREEMVLYANPERALASERQMEPEDLALIPNLHDKDTLKGCKNDSEYFAAEQKGSLYSRRMSRTDFKASPLVNSDLKIDIVSAPTKIVILRPGLGPDSMCSGEDSWNSTPSTSGERRSIEDLLEKVKERLKSELQVKSHKRNTTVKGGGIETPYWEKPSEPKQIAQLIAQEVRESVARDIGMNLLRSESTRSYRSEIQLNGTGSPEFINGDTRRFLAERLRNVKGETLGEVPMVSHNRSRSSISDYEKSRAEHSRDIWSGNRMNYHSGIKNKPKKQSRSFRQEPDDVMLHKELSPGNLVRSLSAPVSGTSFGKLLLRDRHILTGAQIRRKHEVIENVLMKKRKKEKFNIKEKVSGFRYGLTLRGKLFRRRVQSIEENQAKHDCMSDIRSQPTVVMSLYDRYENSTEVPPSPASVYSSVHDEFWRPADYFSPTVASDAHQLDHSEVPHVFREINSNLNELRQLNQLEGNVPEETITYEQSIEVEMEIHNHAQAYVRDLLIAAGLYDGSCKRSLSRWDLLGNPISKQVFEEVKESYRQKSKDGEWRTEYDNENLNPKMLLDLLNEELPALLRSPMNMCRYMNKVISPVPQTPHGRNLLNRVWEVIRVYLYPPADEYFYTVDSMLAWDLKSNAWTGLMEDDASALCKDIEYQIIEDLIEEMVKDMSITRRIFFLDALRTFSCSNIGVI</sequence>
<comment type="caution">
    <text evidence="3">The sequence shown here is derived from an EMBL/GenBank/DDBJ whole genome shotgun (WGS) entry which is preliminary data.</text>
</comment>
<name>A0A8S0UHL7_OLEEU</name>
<proteinExistence type="predicted"/>
<feature type="compositionally biased region" description="Basic residues" evidence="1">
    <location>
        <begin position="502"/>
        <end position="511"/>
    </location>
</feature>
<dbReference type="PANTHER" id="PTHR40836:SF4">
    <property type="entry name" value="RB1-INDUCIBLE COILED-COIL PROTEIN"/>
    <property type="match status" value="1"/>
</dbReference>
<feature type="region of interest" description="Disordered" evidence="1">
    <location>
        <begin position="495"/>
        <end position="515"/>
    </location>
</feature>
<feature type="domain" description="DUF4378" evidence="2">
    <location>
        <begin position="725"/>
        <end position="890"/>
    </location>
</feature>
<reference evidence="3 4" key="1">
    <citation type="submission" date="2019-12" db="EMBL/GenBank/DDBJ databases">
        <authorList>
            <person name="Alioto T."/>
            <person name="Alioto T."/>
            <person name="Gomez Garrido J."/>
        </authorList>
    </citation>
    <scope>NUCLEOTIDE SEQUENCE [LARGE SCALE GENOMIC DNA]</scope>
</reference>
<gene>
    <name evidence="3" type="ORF">OLEA9_A042253</name>
</gene>
<feature type="region of interest" description="Disordered" evidence="1">
    <location>
        <begin position="368"/>
        <end position="389"/>
    </location>
</feature>
<evidence type="ECO:0000256" key="1">
    <source>
        <dbReference type="SAM" id="MobiDB-lite"/>
    </source>
</evidence>
<dbReference type="EMBL" id="CACTIH010007796">
    <property type="protein sequence ID" value="CAA3018186.1"/>
    <property type="molecule type" value="Genomic_DNA"/>
</dbReference>
<dbReference type="PANTHER" id="PTHR40836">
    <property type="entry name" value="RB1-INDUCIBLE COILED-COIL PROTEIN"/>
    <property type="match status" value="1"/>
</dbReference>
<dbReference type="AlphaFoldDB" id="A0A8S0UHL7"/>
<dbReference type="Proteomes" id="UP000594638">
    <property type="component" value="Unassembled WGS sequence"/>
</dbReference>
<organism evidence="3 4">
    <name type="scientific">Olea europaea subsp. europaea</name>
    <dbReference type="NCBI Taxonomy" id="158383"/>
    <lineage>
        <taxon>Eukaryota</taxon>
        <taxon>Viridiplantae</taxon>
        <taxon>Streptophyta</taxon>
        <taxon>Embryophyta</taxon>
        <taxon>Tracheophyta</taxon>
        <taxon>Spermatophyta</taxon>
        <taxon>Magnoliopsida</taxon>
        <taxon>eudicotyledons</taxon>
        <taxon>Gunneridae</taxon>
        <taxon>Pentapetalae</taxon>
        <taxon>asterids</taxon>
        <taxon>lamiids</taxon>
        <taxon>Lamiales</taxon>
        <taxon>Oleaceae</taxon>
        <taxon>Oleeae</taxon>
        <taxon>Olea</taxon>
    </lineage>
</organism>
<feature type="compositionally biased region" description="Basic and acidic residues" evidence="1">
    <location>
        <begin position="169"/>
        <end position="178"/>
    </location>
</feature>
<dbReference type="Pfam" id="PF14309">
    <property type="entry name" value="DUF4378"/>
    <property type="match status" value="1"/>
</dbReference>
<dbReference type="InterPro" id="IPR025486">
    <property type="entry name" value="DUF4378"/>
</dbReference>
<evidence type="ECO:0000313" key="3">
    <source>
        <dbReference type="EMBL" id="CAA3018186.1"/>
    </source>
</evidence>
<evidence type="ECO:0000313" key="4">
    <source>
        <dbReference type="Proteomes" id="UP000594638"/>
    </source>
</evidence>
<dbReference type="OrthoDB" id="446244at2759"/>
<dbReference type="Gramene" id="OE9A042253T1">
    <property type="protein sequence ID" value="OE9A042253C1"/>
    <property type="gene ID" value="OE9A042253"/>
</dbReference>
<accession>A0A8S0UHL7</accession>
<evidence type="ECO:0000259" key="2">
    <source>
        <dbReference type="Pfam" id="PF14309"/>
    </source>
</evidence>
<protein>
    <recommendedName>
        <fullName evidence="2">DUF4378 domain-containing protein</fullName>
    </recommendedName>
</protein>
<keyword evidence="4" id="KW-1185">Reference proteome</keyword>
<feature type="region of interest" description="Disordered" evidence="1">
    <location>
        <begin position="164"/>
        <end position="195"/>
    </location>
</feature>